<feature type="transmembrane region" description="Helical" evidence="9">
    <location>
        <begin position="327"/>
        <end position="352"/>
    </location>
</feature>
<proteinExistence type="inferred from homology"/>
<keyword evidence="11" id="KW-1185">Reference proteome</keyword>
<evidence type="ECO:0000256" key="5">
    <source>
        <dbReference type="ARBA" id="ARBA00022989"/>
    </source>
</evidence>
<keyword evidence="4 9" id="KW-0812">Transmembrane</keyword>
<feature type="transmembrane region" description="Helical" evidence="9">
    <location>
        <begin position="212"/>
        <end position="232"/>
    </location>
</feature>
<keyword evidence="2" id="KW-0328">Glycosyltransferase</keyword>
<evidence type="ECO:0000256" key="4">
    <source>
        <dbReference type="ARBA" id="ARBA00022692"/>
    </source>
</evidence>
<protein>
    <recommendedName>
        <fullName evidence="12">DUF2029 domain-containing protein</fullName>
    </recommendedName>
</protein>
<feature type="transmembrane region" description="Helical" evidence="9">
    <location>
        <begin position="179"/>
        <end position="200"/>
    </location>
</feature>
<dbReference type="GO" id="GO:0016757">
    <property type="term" value="F:glycosyltransferase activity"/>
    <property type="evidence" value="ECO:0007669"/>
    <property type="project" value="UniProtKB-KW"/>
</dbReference>
<dbReference type="InterPro" id="IPR049829">
    <property type="entry name" value="MptA/B-like"/>
</dbReference>
<keyword evidence="3" id="KW-0808">Transferase</keyword>
<evidence type="ECO:0000256" key="6">
    <source>
        <dbReference type="ARBA" id="ARBA00023136"/>
    </source>
</evidence>
<dbReference type="Proteomes" id="UP000295217">
    <property type="component" value="Unassembled WGS sequence"/>
</dbReference>
<evidence type="ECO:0000256" key="2">
    <source>
        <dbReference type="ARBA" id="ARBA00022676"/>
    </source>
</evidence>
<gene>
    <name evidence="10" type="ORF">E1262_20860</name>
</gene>
<dbReference type="NCBIfam" id="NF038066">
    <property type="entry name" value="MptB"/>
    <property type="match status" value="1"/>
</dbReference>
<feature type="transmembrane region" description="Helical" evidence="9">
    <location>
        <begin position="59"/>
        <end position="81"/>
    </location>
</feature>
<evidence type="ECO:0000256" key="3">
    <source>
        <dbReference type="ARBA" id="ARBA00022679"/>
    </source>
</evidence>
<keyword evidence="5 9" id="KW-1133">Transmembrane helix</keyword>
<evidence type="ECO:0000256" key="9">
    <source>
        <dbReference type="SAM" id="Phobius"/>
    </source>
</evidence>
<dbReference type="Pfam" id="PF26314">
    <property type="entry name" value="MptA_B_family"/>
    <property type="match status" value="1"/>
</dbReference>
<feature type="transmembrane region" description="Helical" evidence="9">
    <location>
        <begin position="453"/>
        <end position="473"/>
    </location>
</feature>
<feature type="transmembrane region" description="Helical" evidence="9">
    <location>
        <begin position="388"/>
        <end position="410"/>
    </location>
</feature>
<accession>A0A4R5A4K9</accession>
<comment type="subcellular location">
    <subcellularLocation>
        <location evidence="1">Membrane</location>
        <topology evidence="1">Multi-pass membrane protein</topology>
    </subcellularLocation>
</comment>
<feature type="region of interest" description="Disordered" evidence="8">
    <location>
        <begin position="499"/>
        <end position="526"/>
    </location>
</feature>
<feature type="compositionally biased region" description="Basic and acidic residues" evidence="8">
    <location>
        <begin position="500"/>
        <end position="520"/>
    </location>
</feature>
<evidence type="ECO:0000256" key="7">
    <source>
        <dbReference type="ARBA" id="ARBA00043987"/>
    </source>
</evidence>
<keyword evidence="6 9" id="KW-0472">Membrane</keyword>
<feature type="transmembrane region" description="Helical" evidence="9">
    <location>
        <begin position="252"/>
        <end position="278"/>
    </location>
</feature>
<dbReference type="RefSeq" id="WP_132105150.1">
    <property type="nucleotide sequence ID" value="NZ_SMLB01000034.1"/>
</dbReference>
<evidence type="ECO:0000313" key="11">
    <source>
        <dbReference type="Proteomes" id="UP000295217"/>
    </source>
</evidence>
<organism evidence="10 11">
    <name type="scientific">Jiangella aurantiaca</name>
    <dbReference type="NCBI Taxonomy" id="2530373"/>
    <lineage>
        <taxon>Bacteria</taxon>
        <taxon>Bacillati</taxon>
        <taxon>Actinomycetota</taxon>
        <taxon>Actinomycetes</taxon>
        <taxon>Jiangellales</taxon>
        <taxon>Jiangellaceae</taxon>
        <taxon>Jiangella</taxon>
    </lineage>
</organism>
<name>A0A4R5A4K9_9ACTN</name>
<comment type="similarity">
    <text evidence="7">Belongs to the MptA/B family.</text>
</comment>
<evidence type="ECO:0000313" key="10">
    <source>
        <dbReference type="EMBL" id="TDD66928.1"/>
    </source>
</evidence>
<dbReference type="OrthoDB" id="5242303at2"/>
<comment type="caution">
    <text evidence="10">The sequence shown here is derived from an EMBL/GenBank/DDBJ whole genome shotgun (WGS) entry which is preliminary data.</text>
</comment>
<reference evidence="10 11" key="1">
    <citation type="submission" date="2019-02" db="EMBL/GenBank/DDBJ databases">
        <title>Draft genome sequences of novel Actinobacteria.</title>
        <authorList>
            <person name="Sahin N."/>
            <person name="Ay H."/>
            <person name="Saygin H."/>
        </authorList>
    </citation>
    <scope>NUCLEOTIDE SEQUENCE [LARGE SCALE GENOMIC DNA]</scope>
    <source>
        <strain evidence="10 11">8K307</strain>
    </source>
</reference>
<dbReference type="AlphaFoldDB" id="A0A4R5A4K9"/>
<feature type="transmembrane region" description="Helical" evidence="9">
    <location>
        <begin position="416"/>
        <end position="441"/>
    </location>
</feature>
<sequence length="526" mass="55014">MSLTSAATALRDPPRATLVAGAAASATVAIAVTRAGPIPGVVLPDGPLGLWRAADAGRPVWGVLAVVGITALSLAFVRLYLLARHRIVDVRCVARTAAVWTAPVLLAQPILSLDAYSYVAQGQLLVMGIDPYVTGPIVFGGGPLLDPVAPVWRMTPAPYGPLSLSLLGRSADLTGADHVPFVLLLRALAIVAVVVGTVAAARLARPDARATAVALVAANPIVVLHMVGGVHLDVLVGALAPVVLLAVRKRWWWLAALTATAAFAIKLPGLILVGYVLWARFRQPGRRWTGTAEVLAVTAAVTLAAASTVPDGWGWVATLDTPGRVELLYTVPAAVAGVAYGFLGLTVGGVGFGELLDWSRWLCAVAGAGLIGWLIVRGGDPSTPVRRAGVLVGSALVVLALAAPVIHAWYLSWALALLAACAGIVGHRWLIGLSVALCFSALPDPLTRWHHGLLPLTLLFLVVALALTFWWLADARTPRAARSDAAAYASRHHGSYALMHENDADPRPGRREDDRDDPARTGRFAA</sequence>
<evidence type="ECO:0000256" key="8">
    <source>
        <dbReference type="SAM" id="MobiDB-lite"/>
    </source>
</evidence>
<dbReference type="EMBL" id="SMLB01000034">
    <property type="protein sequence ID" value="TDD66928.1"/>
    <property type="molecule type" value="Genomic_DNA"/>
</dbReference>
<feature type="transmembrane region" description="Helical" evidence="9">
    <location>
        <begin position="93"/>
        <end position="111"/>
    </location>
</feature>
<feature type="transmembrane region" description="Helical" evidence="9">
    <location>
        <begin position="358"/>
        <end position="376"/>
    </location>
</feature>
<dbReference type="GO" id="GO:0016020">
    <property type="term" value="C:membrane"/>
    <property type="evidence" value="ECO:0007669"/>
    <property type="project" value="UniProtKB-SubCell"/>
</dbReference>
<evidence type="ECO:0008006" key="12">
    <source>
        <dbReference type="Google" id="ProtNLM"/>
    </source>
</evidence>
<evidence type="ECO:0000256" key="1">
    <source>
        <dbReference type="ARBA" id="ARBA00004141"/>
    </source>
</evidence>